<feature type="signal peptide" evidence="8">
    <location>
        <begin position="1"/>
        <end position="30"/>
    </location>
</feature>
<dbReference type="Gene3D" id="1.10.101.10">
    <property type="entry name" value="PGBD-like superfamily/PGBD"/>
    <property type="match status" value="1"/>
</dbReference>
<comment type="pathway">
    <text evidence="1 7">Cell wall biogenesis; peptidoglycan biosynthesis.</text>
</comment>
<dbReference type="GO" id="GO:0009252">
    <property type="term" value="P:peptidoglycan biosynthetic process"/>
    <property type="evidence" value="ECO:0007669"/>
    <property type="project" value="UniProtKB-UniPathway"/>
</dbReference>
<feature type="active site" description="Proton donor/acceptor" evidence="7">
    <location>
        <position position="474"/>
    </location>
</feature>
<feature type="domain" description="L,D-TPase catalytic" evidence="9">
    <location>
        <begin position="342"/>
        <end position="520"/>
    </location>
</feature>
<dbReference type="PANTHER" id="PTHR41533">
    <property type="entry name" value="L,D-TRANSPEPTIDASE HI_1667-RELATED"/>
    <property type="match status" value="1"/>
</dbReference>
<dbReference type="PANTHER" id="PTHR41533:SF1">
    <property type="entry name" value="L,D-TRANSPEPTIDASE YCBB-RELATED"/>
    <property type="match status" value="1"/>
</dbReference>
<dbReference type="EMBL" id="LS483470">
    <property type="protein sequence ID" value="SQI39833.1"/>
    <property type="molecule type" value="Genomic_DNA"/>
</dbReference>
<proteinExistence type="inferred from homology"/>
<dbReference type="Gene3D" id="2.40.440.10">
    <property type="entry name" value="L,D-transpeptidase catalytic domain-like"/>
    <property type="match status" value="1"/>
</dbReference>
<evidence type="ECO:0000256" key="7">
    <source>
        <dbReference type="PROSITE-ProRule" id="PRU01373"/>
    </source>
</evidence>
<dbReference type="InterPro" id="IPR045380">
    <property type="entry name" value="LD_TPept_scaffold_dom"/>
</dbReference>
<keyword evidence="5 7" id="KW-0573">Peptidoglycan synthesis</keyword>
<gene>
    <name evidence="10" type="ORF">NCTC12151_01435</name>
</gene>
<evidence type="ECO:0000313" key="11">
    <source>
        <dbReference type="Proteomes" id="UP000249005"/>
    </source>
</evidence>
<comment type="similarity">
    <text evidence="2">Belongs to the YkuD family.</text>
</comment>
<dbReference type="InterPro" id="IPR002477">
    <property type="entry name" value="Peptidoglycan-bd-like"/>
</dbReference>
<keyword evidence="11" id="KW-1185">Reference proteome</keyword>
<dbReference type="KEGG" id="lri:NCTC12151_01435"/>
<dbReference type="SUPFAM" id="SSF47090">
    <property type="entry name" value="PGBD-like"/>
    <property type="match status" value="1"/>
</dbReference>
<evidence type="ECO:0000256" key="1">
    <source>
        <dbReference type="ARBA" id="ARBA00004752"/>
    </source>
</evidence>
<dbReference type="Pfam" id="PF03734">
    <property type="entry name" value="YkuD"/>
    <property type="match status" value="1"/>
</dbReference>
<dbReference type="PROSITE" id="PS52029">
    <property type="entry name" value="LD_TPASE"/>
    <property type="match status" value="1"/>
</dbReference>
<reference evidence="10 11" key="1">
    <citation type="submission" date="2018-06" db="EMBL/GenBank/DDBJ databases">
        <authorList>
            <consortium name="Pathogen Informatics"/>
            <person name="Doyle S."/>
        </authorList>
    </citation>
    <scope>NUCLEOTIDE SEQUENCE [LARGE SCALE GENOMIC DNA]</scope>
    <source>
        <strain evidence="10 11">NCTC12151</strain>
    </source>
</reference>
<dbReference type="NCBIfam" id="NF007891">
    <property type="entry name" value="PRK10594.1"/>
    <property type="match status" value="1"/>
</dbReference>
<dbReference type="Proteomes" id="UP000249005">
    <property type="component" value="Chromosome 1"/>
</dbReference>
<keyword evidence="6 7" id="KW-0961">Cell wall biogenesis/degradation</keyword>
<dbReference type="SUPFAM" id="SSF141523">
    <property type="entry name" value="L,D-transpeptidase catalytic domain-like"/>
    <property type="match status" value="1"/>
</dbReference>
<dbReference type="GO" id="GO:0071555">
    <property type="term" value="P:cell wall organization"/>
    <property type="evidence" value="ECO:0007669"/>
    <property type="project" value="UniProtKB-UniRule"/>
</dbReference>
<dbReference type="InterPro" id="IPR038063">
    <property type="entry name" value="Transpep_catalytic_dom"/>
</dbReference>
<name>A0A2X4ULL6_9GAMM</name>
<evidence type="ECO:0000259" key="9">
    <source>
        <dbReference type="PROSITE" id="PS52029"/>
    </source>
</evidence>
<dbReference type="InterPro" id="IPR052905">
    <property type="entry name" value="LD-transpeptidase_YkuD-like"/>
</dbReference>
<dbReference type="InterPro" id="IPR036366">
    <property type="entry name" value="PGBDSf"/>
</dbReference>
<evidence type="ECO:0000256" key="2">
    <source>
        <dbReference type="ARBA" id="ARBA00005992"/>
    </source>
</evidence>
<dbReference type="Pfam" id="PF20142">
    <property type="entry name" value="Scaffold"/>
    <property type="match status" value="1"/>
</dbReference>
<evidence type="ECO:0000256" key="8">
    <source>
        <dbReference type="SAM" id="SignalP"/>
    </source>
</evidence>
<dbReference type="AlphaFoldDB" id="A0A2X4ULL6"/>
<keyword evidence="3" id="KW-0808">Transferase</keyword>
<dbReference type="InterPro" id="IPR005490">
    <property type="entry name" value="LD_TPept_cat_dom"/>
</dbReference>
<dbReference type="Pfam" id="PF01471">
    <property type="entry name" value="PG_binding_1"/>
    <property type="match status" value="1"/>
</dbReference>
<evidence type="ECO:0000256" key="4">
    <source>
        <dbReference type="ARBA" id="ARBA00022960"/>
    </source>
</evidence>
<evidence type="ECO:0000256" key="6">
    <source>
        <dbReference type="ARBA" id="ARBA00023316"/>
    </source>
</evidence>
<dbReference type="GO" id="GO:0004180">
    <property type="term" value="F:carboxypeptidase activity"/>
    <property type="evidence" value="ECO:0007669"/>
    <property type="project" value="UniProtKB-ARBA"/>
</dbReference>
<dbReference type="GO" id="GO:0008360">
    <property type="term" value="P:regulation of cell shape"/>
    <property type="evidence" value="ECO:0007669"/>
    <property type="project" value="UniProtKB-UniRule"/>
</dbReference>
<dbReference type="InterPro" id="IPR036365">
    <property type="entry name" value="PGBD-like_sf"/>
</dbReference>
<organism evidence="10 11">
    <name type="scientific">Leminorella richardii</name>
    <dbReference type="NCBI Taxonomy" id="158841"/>
    <lineage>
        <taxon>Bacteria</taxon>
        <taxon>Pseudomonadati</taxon>
        <taxon>Pseudomonadota</taxon>
        <taxon>Gammaproteobacteria</taxon>
        <taxon>Enterobacterales</taxon>
        <taxon>Budviciaceae</taxon>
        <taxon>Leminorella</taxon>
    </lineage>
</organism>
<accession>A0A2X4ULL6</accession>
<sequence>MLLVKRKILQSLTMKCTLATVAIFPIVGCAQTETVTEAPAVDVSATTSVVVPAQEGAALAAPSQELVNQRREELQKTLPAGVSLKYLAELSVVYASADEMKPLWQDESAQKAFQAQLAEVALSGVNSQFGQWVTQLTNPELTGMARDAVLSDAMLGYLHFVNGVYANGNRWLYRADTYKMAAPAKAEIEQWQQAAKDGRLGDFVQNLAPKNPLYQKMRAAMIPLIADSQPWPQLAMAKQSLRPGNSSKDVPALREILTRSGLLEKAADAVEGQDAAKSQVSLAYDKGLVEAVKKFQQMYGLEADGAIGNSTREALNMAPQTRAAILALNIQRLRLLPAAWDHGVFVNIPDYSLVYYVNGERILESKVIVGSVRRKTPLMSSAMNNVVVNPPWNVPAKLIREDLVPKAKRDAEYLKRQGYTVYSGYGKNAEVVDPSTIDWSEGSGKYRLQQAPGRGNALGRFKFNMPNDEAIYLHDTPNHRLFDKNMRALSSGCIRVNKAAELANMLLNDAGWDDGRIQNTLKRGSTTFAEIREKIPVQLYYLTSWVSTEGQPEFRSDIYGYDRLALAGVKELPQIEKLLR</sequence>
<dbReference type="UniPathway" id="UPA00219"/>
<dbReference type="CDD" id="cd16913">
    <property type="entry name" value="YkuD_like"/>
    <property type="match status" value="1"/>
</dbReference>
<evidence type="ECO:0000313" key="10">
    <source>
        <dbReference type="EMBL" id="SQI39833.1"/>
    </source>
</evidence>
<protein>
    <submittedName>
        <fullName evidence="10">Murein L,D-transpeptidase</fullName>
    </submittedName>
</protein>
<keyword evidence="8" id="KW-0732">Signal</keyword>
<feature type="chain" id="PRO_5016017780" evidence="8">
    <location>
        <begin position="31"/>
        <end position="580"/>
    </location>
</feature>
<dbReference type="GO" id="GO:0016740">
    <property type="term" value="F:transferase activity"/>
    <property type="evidence" value="ECO:0007669"/>
    <property type="project" value="UniProtKB-KW"/>
</dbReference>
<evidence type="ECO:0000256" key="5">
    <source>
        <dbReference type="ARBA" id="ARBA00022984"/>
    </source>
</evidence>
<keyword evidence="4 7" id="KW-0133">Cell shape</keyword>
<feature type="active site" description="Nucleophile" evidence="7">
    <location>
        <position position="493"/>
    </location>
</feature>
<evidence type="ECO:0000256" key="3">
    <source>
        <dbReference type="ARBA" id="ARBA00022679"/>
    </source>
</evidence>